<protein>
    <submittedName>
        <fullName evidence="8">Protein DMR6-LIKE OXYGENASE 2</fullName>
    </submittedName>
</protein>
<organism evidence="7 8">
    <name type="scientific">Ananas comosus</name>
    <name type="common">Pineapple</name>
    <name type="synonym">Ananas ananas</name>
    <dbReference type="NCBI Taxonomy" id="4615"/>
    <lineage>
        <taxon>Eukaryota</taxon>
        <taxon>Viridiplantae</taxon>
        <taxon>Streptophyta</taxon>
        <taxon>Embryophyta</taxon>
        <taxon>Tracheophyta</taxon>
        <taxon>Spermatophyta</taxon>
        <taxon>Magnoliopsida</taxon>
        <taxon>Liliopsida</taxon>
        <taxon>Poales</taxon>
        <taxon>Bromeliaceae</taxon>
        <taxon>Bromelioideae</taxon>
        <taxon>Ananas</taxon>
    </lineage>
</organism>
<dbReference type="SUPFAM" id="SSF51197">
    <property type="entry name" value="Clavaminate synthase-like"/>
    <property type="match status" value="1"/>
</dbReference>
<sequence length="305" mass="34645">MQIPVVDLCRLNQSSAQRSLMLKDIAKACRKHGYFQVVNHGISQSVMKGALEAASDFFALSKEAKGQFASDDIRRPVRYETGTKDGKARSFLKHYAHPLSDWIHLWPAEPPSYREKMGMFAIEARKLALQLMDAILESLGLGPAYLRKELEEGMQMLAVNGYPQFSQPDVMVGLFPHSDYGFITILLQSCNGLEVMDHDDKCWRAVPHQPEALHVHIGDHLEVLSNGEFKTLIHRVVLNPDTRRISIASIHGLSIDEKVSTAKELLDGQQPKRYEDSSFRDYLDYLHWKIKNQRSFIDSLKIGRA</sequence>
<comment type="similarity">
    <text evidence="1 5">Belongs to the iron/ascorbate-dependent oxidoreductase family.</text>
</comment>
<evidence type="ECO:0000256" key="4">
    <source>
        <dbReference type="ARBA" id="ARBA00023004"/>
    </source>
</evidence>
<evidence type="ECO:0000313" key="8">
    <source>
        <dbReference type="RefSeq" id="XP_020114877.1"/>
    </source>
</evidence>
<keyword evidence="3 5" id="KW-0560">Oxidoreductase</keyword>
<keyword evidence="7" id="KW-1185">Reference proteome</keyword>
<evidence type="ECO:0000256" key="2">
    <source>
        <dbReference type="ARBA" id="ARBA00022723"/>
    </source>
</evidence>
<dbReference type="AlphaFoldDB" id="A0A6P5H5B4"/>
<evidence type="ECO:0000256" key="5">
    <source>
        <dbReference type="RuleBase" id="RU003682"/>
    </source>
</evidence>
<dbReference type="InterPro" id="IPR044861">
    <property type="entry name" value="IPNS-like_FE2OG_OXY"/>
</dbReference>
<dbReference type="InterPro" id="IPR027443">
    <property type="entry name" value="IPNS-like_sf"/>
</dbReference>
<evidence type="ECO:0000313" key="7">
    <source>
        <dbReference type="Proteomes" id="UP000515123"/>
    </source>
</evidence>
<accession>A0A6P5H5B4</accession>
<dbReference type="InterPro" id="IPR026992">
    <property type="entry name" value="DIOX_N"/>
</dbReference>
<dbReference type="Proteomes" id="UP000515123">
    <property type="component" value="Linkage group 24"/>
</dbReference>
<feature type="domain" description="Fe2OG dioxygenase" evidence="6">
    <location>
        <begin position="152"/>
        <end position="253"/>
    </location>
</feature>
<dbReference type="PANTHER" id="PTHR47991">
    <property type="entry name" value="OXOGLUTARATE/IRON-DEPENDENT DIOXYGENASE"/>
    <property type="match status" value="1"/>
</dbReference>
<proteinExistence type="inferred from homology"/>
<dbReference type="GO" id="GO:0046872">
    <property type="term" value="F:metal ion binding"/>
    <property type="evidence" value="ECO:0007669"/>
    <property type="project" value="UniProtKB-KW"/>
</dbReference>
<dbReference type="InterPro" id="IPR050295">
    <property type="entry name" value="Plant_2OG-oxidoreductases"/>
</dbReference>
<dbReference type="InterPro" id="IPR005123">
    <property type="entry name" value="Oxoglu/Fe-dep_dioxygenase_dom"/>
</dbReference>
<dbReference type="GO" id="GO:0016491">
    <property type="term" value="F:oxidoreductase activity"/>
    <property type="evidence" value="ECO:0007669"/>
    <property type="project" value="UniProtKB-KW"/>
</dbReference>
<evidence type="ECO:0000256" key="3">
    <source>
        <dbReference type="ARBA" id="ARBA00023002"/>
    </source>
</evidence>
<dbReference type="Pfam" id="PF03171">
    <property type="entry name" value="2OG-FeII_Oxy"/>
    <property type="match status" value="1"/>
</dbReference>
<evidence type="ECO:0000259" key="6">
    <source>
        <dbReference type="PROSITE" id="PS51471"/>
    </source>
</evidence>
<evidence type="ECO:0000256" key="1">
    <source>
        <dbReference type="ARBA" id="ARBA00008056"/>
    </source>
</evidence>
<dbReference type="Gene3D" id="2.60.120.330">
    <property type="entry name" value="B-lactam Antibiotic, Isopenicillin N Synthase, Chain"/>
    <property type="match status" value="1"/>
</dbReference>
<dbReference type="GeneID" id="109728766"/>
<dbReference type="Pfam" id="PF14226">
    <property type="entry name" value="DIOX_N"/>
    <property type="match status" value="1"/>
</dbReference>
<reference evidence="7" key="1">
    <citation type="journal article" date="2015" name="Nat. Genet.">
        <title>The pineapple genome and the evolution of CAM photosynthesis.</title>
        <authorList>
            <person name="Ming R."/>
            <person name="VanBuren R."/>
            <person name="Wai C.M."/>
            <person name="Tang H."/>
            <person name="Schatz M.C."/>
            <person name="Bowers J.E."/>
            <person name="Lyons E."/>
            <person name="Wang M.L."/>
            <person name="Chen J."/>
            <person name="Biggers E."/>
            <person name="Zhang J."/>
            <person name="Huang L."/>
            <person name="Zhang L."/>
            <person name="Miao W."/>
            <person name="Zhang J."/>
            <person name="Ye Z."/>
            <person name="Miao C."/>
            <person name="Lin Z."/>
            <person name="Wang H."/>
            <person name="Zhou H."/>
            <person name="Yim W.C."/>
            <person name="Priest H.D."/>
            <person name="Zheng C."/>
            <person name="Woodhouse M."/>
            <person name="Edger P.P."/>
            <person name="Guyot R."/>
            <person name="Guo H.B."/>
            <person name="Guo H."/>
            <person name="Zheng G."/>
            <person name="Singh R."/>
            <person name="Sharma A."/>
            <person name="Min X."/>
            <person name="Zheng Y."/>
            <person name="Lee H."/>
            <person name="Gurtowski J."/>
            <person name="Sedlazeck F.J."/>
            <person name="Harkess A."/>
            <person name="McKain M.R."/>
            <person name="Liao Z."/>
            <person name="Fang J."/>
            <person name="Liu J."/>
            <person name="Zhang X."/>
            <person name="Zhang Q."/>
            <person name="Hu W."/>
            <person name="Qin Y."/>
            <person name="Wang K."/>
            <person name="Chen L.Y."/>
            <person name="Shirley N."/>
            <person name="Lin Y.R."/>
            <person name="Liu L.Y."/>
            <person name="Hernandez A.G."/>
            <person name="Wright C.L."/>
            <person name="Bulone V."/>
            <person name="Tuskan G.A."/>
            <person name="Heath K."/>
            <person name="Zee F."/>
            <person name="Moore P.H."/>
            <person name="Sunkar R."/>
            <person name="Leebens-Mack J.H."/>
            <person name="Mockler T."/>
            <person name="Bennetzen J.L."/>
            <person name="Freeling M."/>
            <person name="Sankoff D."/>
            <person name="Paterson A.H."/>
            <person name="Zhu X."/>
            <person name="Yang X."/>
            <person name="Smith J.A."/>
            <person name="Cushman J.C."/>
            <person name="Paull R.E."/>
            <person name="Yu Q."/>
        </authorList>
    </citation>
    <scope>NUCLEOTIDE SEQUENCE [LARGE SCALE GENOMIC DNA]</scope>
    <source>
        <strain evidence="7">cv. F153</strain>
    </source>
</reference>
<keyword evidence="4 5" id="KW-0408">Iron</keyword>
<dbReference type="RefSeq" id="XP_020114877.1">
    <property type="nucleotide sequence ID" value="XM_020259288.1"/>
</dbReference>
<dbReference type="OrthoDB" id="627829at2759"/>
<keyword evidence="2 5" id="KW-0479">Metal-binding</keyword>
<name>A0A6P5H5B4_ANACO</name>
<dbReference type="PROSITE" id="PS51471">
    <property type="entry name" value="FE2OG_OXY"/>
    <property type="match status" value="1"/>
</dbReference>
<gene>
    <name evidence="8" type="primary">LOC109728766</name>
</gene>
<reference evidence="8" key="2">
    <citation type="submission" date="2025-08" db="UniProtKB">
        <authorList>
            <consortium name="RefSeq"/>
        </authorList>
    </citation>
    <scope>IDENTIFICATION</scope>
    <source>
        <tissue evidence="8">Leaf</tissue>
    </source>
</reference>